<keyword evidence="2" id="KW-1185">Reference proteome</keyword>
<dbReference type="Proteomes" id="UP000001488">
    <property type="component" value="Chromosome"/>
</dbReference>
<protein>
    <submittedName>
        <fullName evidence="1">Uncharacterized protein</fullName>
    </submittedName>
</protein>
<dbReference type="STRING" id="593117.TGAM_1523"/>
<dbReference type="PATRIC" id="fig|593117.10.peg.1526"/>
<gene>
    <name evidence="1" type="ordered locus">TGAM_1523</name>
</gene>
<name>C5A713_THEGJ</name>
<accession>C5A713</accession>
<dbReference type="HOGENOM" id="CLU_535999_0_0_2"/>
<dbReference type="InterPro" id="IPR036388">
    <property type="entry name" value="WH-like_DNA-bd_sf"/>
</dbReference>
<sequence>MEELYLELMRIERPMGEPLTPERRARDFIAELQRTPNGEEIIVRGFLMLRKPPNAPRDAVYYVLSALSPGELKNLPPRAPKPYVIVRVGHETSIGEKFLSGSYVEVRGILEPYPWGNLRMIRAISLRGVDYSDYWKEYQKMALSPEEVENIIEGSIYTNREFQLGLIYALYGSPPVLESPRGWSEGYELSILGQRGRESSLLTLWRILKFLYTNLPEELRFRKEKKSLLTDDFLDLDFKVFDPNGTPVRYYVPRTPGRISKAAERRLLAKKLAGMLALPKRANPTDDLSTRAETPFVFIPEEDERPYLENESLLRSYLPNLIVTIFVERERVSTLSTSGKLGETFQRKFEDWLMEKRNEYGWTFDVLTIPGGVFDVGMRYELSLRLLGSMARLDGKLKRSHLGRVKTLNDEILNDWMTVLSSMPQSELQKLLKLYRGYMPGDHRAAKALQLFRDIASTTLSGAVTRETFRAELLKAGFSEGAAERIIETLVREGYLYEPSAGVLKLVR</sequence>
<organism evidence="1 2">
    <name type="scientific">Thermococcus gammatolerans (strain DSM 15229 / JCM 11827 / EJ3)</name>
    <dbReference type="NCBI Taxonomy" id="593117"/>
    <lineage>
        <taxon>Archaea</taxon>
        <taxon>Methanobacteriati</taxon>
        <taxon>Methanobacteriota</taxon>
        <taxon>Thermococci</taxon>
        <taxon>Thermococcales</taxon>
        <taxon>Thermococcaceae</taxon>
        <taxon>Thermococcus</taxon>
    </lineage>
</organism>
<evidence type="ECO:0000313" key="1">
    <source>
        <dbReference type="EMBL" id="ACS34025.1"/>
    </source>
</evidence>
<evidence type="ECO:0000313" key="2">
    <source>
        <dbReference type="Proteomes" id="UP000001488"/>
    </source>
</evidence>
<dbReference type="OrthoDB" id="86250at2157"/>
<dbReference type="KEGG" id="tga:TGAM_1523"/>
<proteinExistence type="predicted"/>
<reference evidence="1 2" key="1">
    <citation type="journal article" date="2007" name="Genome Biol.">
        <title>Genome analysis and genome-wide proteomics of Thermococcus gammatolerans, the most radioresistant organism known amongst the Archaea.</title>
        <authorList>
            <person name="Zivanovic Y."/>
            <person name="Armengaud J."/>
            <person name="Lagorce A."/>
            <person name="Leplat C."/>
            <person name="Guerin P."/>
            <person name="Dutertre M."/>
            <person name="Anthouard V."/>
            <person name="Forterre P."/>
            <person name="Wincker P."/>
            <person name="Confalonieri F."/>
        </authorList>
    </citation>
    <scope>NUCLEOTIDE SEQUENCE [LARGE SCALE GENOMIC DNA]</scope>
    <source>
        <strain evidence="2">DSM 15229 / JCM 11827 / EJ3</strain>
    </source>
</reference>
<dbReference type="PaxDb" id="593117-TGAM_1523"/>
<dbReference type="eggNOG" id="arCOG05761">
    <property type="taxonomic scope" value="Archaea"/>
</dbReference>
<dbReference type="Gene3D" id="1.10.10.10">
    <property type="entry name" value="Winged helix-like DNA-binding domain superfamily/Winged helix DNA-binding domain"/>
    <property type="match status" value="1"/>
</dbReference>
<dbReference type="AlphaFoldDB" id="C5A713"/>
<dbReference type="GeneID" id="7987148"/>
<dbReference type="EMBL" id="CP001398">
    <property type="protein sequence ID" value="ACS34025.1"/>
    <property type="molecule type" value="Genomic_DNA"/>
</dbReference>
<dbReference type="RefSeq" id="WP_015859136.1">
    <property type="nucleotide sequence ID" value="NC_012804.1"/>
</dbReference>